<dbReference type="NCBIfam" id="TIGR02595">
    <property type="entry name" value="PEP_CTERM"/>
    <property type="match status" value="1"/>
</dbReference>
<gene>
    <name evidence="3" type="ORF">H6G24_03545</name>
</gene>
<reference evidence="3 4" key="1">
    <citation type="journal article" date="2020" name="ISME J.">
        <title>Comparative genomics reveals insights into cyanobacterial evolution and habitat adaptation.</title>
        <authorList>
            <person name="Chen M.Y."/>
            <person name="Teng W.K."/>
            <person name="Zhao L."/>
            <person name="Hu C.X."/>
            <person name="Zhou Y.K."/>
            <person name="Han B.P."/>
            <person name="Song L.R."/>
            <person name="Shu W.S."/>
        </authorList>
    </citation>
    <scope>NUCLEOTIDE SEQUENCE [LARGE SCALE GENOMIC DNA]</scope>
    <source>
        <strain evidence="3 4">FACHB-288</strain>
    </source>
</reference>
<evidence type="ECO:0000313" key="3">
    <source>
        <dbReference type="EMBL" id="MBD2194570.1"/>
    </source>
</evidence>
<feature type="chain" id="PRO_5045126460" evidence="2">
    <location>
        <begin position="27"/>
        <end position="284"/>
    </location>
</feature>
<evidence type="ECO:0000256" key="2">
    <source>
        <dbReference type="SAM" id="SignalP"/>
    </source>
</evidence>
<protein>
    <submittedName>
        <fullName evidence="3">PEP-CTERM sorting domain-containing protein</fullName>
    </submittedName>
</protein>
<dbReference type="RefSeq" id="WP_190538675.1">
    <property type="nucleotide sequence ID" value="NZ_CAWPNO010000073.1"/>
</dbReference>
<accession>A0ABR8A3R1</accession>
<organism evidence="3 4">
    <name type="scientific">Calothrix parietina FACHB-288</name>
    <dbReference type="NCBI Taxonomy" id="2692896"/>
    <lineage>
        <taxon>Bacteria</taxon>
        <taxon>Bacillati</taxon>
        <taxon>Cyanobacteriota</taxon>
        <taxon>Cyanophyceae</taxon>
        <taxon>Nostocales</taxon>
        <taxon>Calotrichaceae</taxon>
        <taxon>Calothrix</taxon>
    </lineage>
</organism>
<sequence>MSIQRISALILISFGSSLLLAPSAQAASFTTNISQSTNSKANIWLKSITQQDKEGKNQEFSNFSFVNKVTGLENPEYTGGNTGAASTDRGDRASTPNNIPVAEAPKPEEIVAYLSNNNLNNIIDTEDQGAFKMNLWFDTTISQDSSGLDNLFFWERGMNSDLGIQAIDENGNLLGNFLKLTRTTQQSAGYKIDTKEIGGAQEVGSWGVSLKQLGLTDGQATTGIKGIQVLAEGGKNGFNGPDFKVIARKADIPQAVPEPSTIVALGALAVTTLKVLKKKLLVQI</sequence>
<keyword evidence="2" id="KW-0732">Signal</keyword>
<dbReference type="InterPro" id="IPR013424">
    <property type="entry name" value="Ice-binding_C"/>
</dbReference>
<feature type="signal peptide" evidence="2">
    <location>
        <begin position="1"/>
        <end position="26"/>
    </location>
</feature>
<proteinExistence type="predicted"/>
<dbReference type="NCBIfam" id="NF041929">
    <property type="entry name" value="Xrt_dep_XDP2"/>
    <property type="match status" value="1"/>
</dbReference>
<evidence type="ECO:0000313" key="4">
    <source>
        <dbReference type="Proteomes" id="UP000658514"/>
    </source>
</evidence>
<evidence type="ECO:0000256" key="1">
    <source>
        <dbReference type="SAM" id="MobiDB-lite"/>
    </source>
</evidence>
<feature type="region of interest" description="Disordered" evidence="1">
    <location>
        <begin position="74"/>
        <end position="102"/>
    </location>
</feature>
<comment type="caution">
    <text evidence="3">The sequence shown here is derived from an EMBL/GenBank/DDBJ whole genome shotgun (WGS) entry which is preliminary data.</text>
</comment>
<dbReference type="Proteomes" id="UP000658514">
    <property type="component" value="Unassembled WGS sequence"/>
</dbReference>
<dbReference type="EMBL" id="JACJQH010000004">
    <property type="protein sequence ID" value="MBD2194570.1"/>
    <property type="molecule type" value="Genomic_DNA"/>
</dbReference>
<name>A0ABR8A3R1_9CYAN</name>
<keyword evidence="4" id="KW-1185">Reference proteome</keyword>